<sequence>MDGWLAPPTEHIVIRYRIATDAIVGFMRSLDAGQAVLDTERAELVALAHEVIRPEAERSLPGTARWDAGSASPTRW</sequence>
<evidence type="ECO:0000313" key="1">
    <source>
        <dbReference type="EMBL" id="BBY04701.1"/>
    </source>
</evidence>
<dbReference type="Proteomes" id="UP000466894">
    <property type="component" value="Chromosome"/>
</dbReference>
<organism evidence="1 2">
    <name type="scientific">Mycobacterium noviomagense</name>
    <dbReference type="NCBI Taxonomy" id="459858"/>
    <lineage>
        <taxon>Bacteria</taxon>
        <taxon>Bacillati</taxon>
        <taxon>Actinomycetota</taxon>
        <taxon>Actinomycetes</taxon>
        <taxon>Mycobacteriales</taxon>
        <taxon>Mycobacteriaceae</taxon>
        <taxon>Mycobacterium</taxon>
    </lineage>
</organism>
<evidence type="ECO:0000313" key="2">
    <source>
        <dbReference type="Proteomes" id="UP000466894"/>
    </source>
</evidence>
<reference evidence="1 2" key="1">
    <citation type="journal article" date="2019" name="Emerg. Microbes Infect.">
        <title>Comprehensive subspecies identification of 175 nontuberculous mycobacteria species based on 7547 genomic profiles.</title>
        <authorList>
            <person name="Matsumoto Y."/>
            <person name="Kinjo T."/>
            <person name="Motooka D."/>
            <person name="Nabeya D."/>
            <person name="Jung N."/>
            <person name="Uechi K."/>
            <person name="Horii T."/>
            <person name="Iida T."/>
            <person name="Fujita J."/>
            <person name="Nakamura S."/>
        </authorList>
    </citation>
    <scope>NUCLEOTIDE SEQUENCE [LARGE SCALE GENOMIC DNA]</scope>
    <source>
        <strain evidence="1 2">JCM 16367</strain>
    </source>
</reference>
<protein>
    <submittedName>
        <fullName evidence="1">Uncharacterized protein</fullName>
    </submittedName>
</protein>
<accession>A0A7I7P740</accession>
<gene>
    <name evidence="1" type="ORF">MNVI_00190</name>
</gene>
<dbReference type="KEGG" id="mnv:MNVI_00190"/>
<dbReference type="AlphaFoldDB" id="A0A7I7P740"/>
<proteinExistence type="predicted"/>
<name>A0A7I7P740_9MYCO</name>
<dbReference type="EMBL" id="AP022583">
    <property type="protein sequence ID" value="BBY04701.1"/>
    <property type="molecule type" value="Genomic_DNA"/>
</dbReference>